<dbReference type="GO" id="GO:0010468">
    <property type="term" value="P:regulation of gene expression"/>
    <property type="evidence" value="ECO:0007669"/>
    <property type="project" value="TreeGrafter"/>
</dbReference>
<gene>
    <name evidence="3" type="ORF">VNO78_29066</name>
</gene>
<dbReference type="PANTHER" id="PTHR15341:SF5">
    <property type="entry name" value="NUCLEAR NUCLEIC ACID-BINDING PROTEIN C1D"/>
    <property type="match status" value="1"/>
</dbReference>
<sequence length="187" mass="21042">MVKGREMDGVGVPEGVNDTLKRTLESLQQLETELTQFLSLSDPEFLAELPLSERAHSLFSLAKLTSTLFSLKLRCRGVNPNDHPFKFELDKINVLQKKVERIPRFSEGTSPQKQDMSEGEEPEMNYQEQAGQKRKYPSSDEQFVEIDAMNSLDKKKGELHGDNSGNIKGAIVIDISDDDDDDELLAL</sequence>
<accession>A0AAN9RUC0</accession>
<dbReference type="GO" id="GO:0000178">
    <property type="term" value="C:exosome (RNase complex)"/>
    <property type="evidence" value="ECO:0007669"/>
    <property type="project" value="TreeGrafter"/>
</dbReference>
<evidence type="ECO:0000256" key="1">
    <source>
        <dbReference type="RuleBase" id="RU368003"/>
    </source>
</evidence>
<evidence type="ECO:0000313" key="4">
    <source>
        <dbReference type="Proteomes" id="UP001386955"/>
    </source>
</evidence>
<dbReference type="GO" id="GO:0003723">
    <property type="term" value="F:RNA binding"/>
    <property type="evidence" value="ECO:0007669"/>
    <property type="project" value="UniProtKB-UniRule"/>
</dbReference>
<dbReference type="GO" id="GO:0005730">
    <property type="term" value="C:nucleolus"/>
    <property type="evidence" value="ECO:0007669"/>
    <property type="project" value="UniProtKB-SubCell"/>
</dbReference>
<dbReference type="InterPro" id="IPR011082">
    <property type="entry name" value="Exosome-assoc_fac/DNA_repair"/>
</dbReference>
<comment type="function">
    <text evidence="1">Plays a role in the recruitment of the exosome to pre-rRNA to mediate the 3'-5' end processing of the 5.8S rRNA.</text>
</comment>
<feature type="compositionally biased region" description="Basic and acidic residues" evidence="2">
    <location>
        <begin position="152"/>
        <end position="161"/>
    </location>
</feature>
<dbReference type="Proteomes" id="UP001386955">
    <property type="component" value="Unassembled WGS sequence"/>
</dbReference>
<keyword evidence="1" id="KW-0694">RNA-binding</keyword>
<comment type="caution">
    <text evidence="3">The sequence shown here is derived from an EMBL/GenBank/DDBJ whole genome shotgun (WGS) entry which is preliminary data.</text>
</comment>
<name>A0AAN9RUC0_PSOTE</name>
<evidence type="ECO:0000256" key="2">
    <source>
        <dbReference type="SAM" id="MobiDB-lite"/>
    </source>
</evidence>
<keyword evidence="4" id="KW-1185">Reference proteome</keyword>
<organism evidence="3 4">
    <name type="scientific">Psophocarpus tetragonolobus</name>
    <name type="common">Winged bean</name>
    <name type="synonym">Dolichos tetragonolobus</name>
    <dbReference type="NCBI Taxonomy" id="3891"/>
    <lineage>
        <taxon>Eukaryota</taxon>
        <taxon>Viridiplantae</taxon>
        <taxon>Streptophyta</taxon>
        <taxon>Embryophyta</taxon>
        <taxon>Tracheophyta</taxon>
        <taxon>Spermatophyta</taxon>
        <taxon>Magnoliopsida</taxon>
        <taxon>eudicotyledons</taxon>
        <taxon>Gunneridae</taxon>
        <taxon>Pentapetalae</taxon>
        <taxon>rosids</taxon>
        <taxon>fabids</taxon>
        <taxon>Fabales</taxon>
        <taxon>Fabaceae</taxon>
        <taxon>Papilionoideae</taxon>
        <taxon>50 kb inversion clade</taxon>
        <taxon>NPAAA clade</taxon>
        <taxon>indigoferoid/millettioid clade</taxon>
        <taxon>Phaseoleae</taxon>
        <taxon>Psophocarpus</taxon>
    </lineage>
</organism>
<keyword evidence="1" id="KW-0963">Cytoplasm</keyword>
<protein>
    <recommendedName>
        <fullName evidence="1">Nuclear nucleic acid-binding protein C1D</fullName>
    </recommendedName>
</protein>
<proteinExistence type="inferred from homology"/>
<dbReference type="PANTHER" id="PTHR15341">
    <property type="entry name" value="SUN-COR STEROID HORMONE RECEPTOR CO-REPRESSOR"/>
    <property type="match status" value="1"/>
</dbReference>
<reference evidence="3 4" key="1">
    <citation type="submission" date="2024-01" db="EMBL/GenBank/DDBJ databases">
        <title>The genomes of 5 underutilized Papilionoideae crops provide insights into root nodulation and disease resistanc.</title>
        <authorList>
            <person name="Jiang F."/>
        </authorList>
    </citation>
    <scope>NUCLEOTIDE SEQUENCE [LARGE SCALE GENOMIC DNA]</scope>
    <source>
        <strain evidence="3">DUOXIRENSHENG_FW03</strain>
        <tissue evidence="3">Leaves</tissue>
    </source>
</reference>
<evidence type="ECO:0000313" key="3">
    <source>
        <dbReference type="EMBL" id="KAK7383387.1"/>
    </source>
</evidence>
<dbReference type="GO" id="GO:0003677">
    <property type="term" value="F:DNA binding"/>
    <property type="evidence" value="ECO:0007669"/>
    <property type="project" value="UniProtKB-KW"/>
</dbReference>
<dbReference type="EMBL" id="JAYMYS010000008">
    <property type="protein sequence ID" value="KAK7383387.1"/>
    <property type="molecule type" value="Genomic_DNA"/>
</dbReference>
<keyword evidence="1" id="KW-0698">rRNA processing</keyword>
<dbReference type="GO" id="GO:0005737">
    <property type="term" value="C:cytoplasm"/>
    <property type="evidence" value="ECO:0007669"/>
    <property type="project" value="UniProtKB-SubCell"/>
</dbReference>
<keyword evidence="1" id="KW-0539">Nucleus</keyword>
<dbReference type="GO" id="GO:0000460">
    <property type="term" value="P:maturation of 5.8S rRNA"/>
    <property type="evidence" value="ECO:0007669"/>
    <property type="project" value="TreeGrafter"/>
</dbReference>
<comment type="subcellular location">
    <subcellularLocation>
        <location evidence="1">Cytoplasm</location>
    </subcellularLocation>
    <subcellularLocation>
        <location evidence="1">Nucleus</location>
        <location evidence="1">Nucleolus</location>
    </subcellularLocation>
    <subcellularLocation>
        <location evidence="1">Nucleus</location>
    </subcellularLocation>
</comment>
<dbReference type="AlphaFoldDB" id="A0AAN9RUC0"/>
<keyword evidence="1" id="KW-0238">DNA-binding</keyword>
<feature type="region of interest" description="Disordered" evidence="2">
    <location>
        <begin position="105"/>
        <end position="174"/>
    </location>
</feature>
<comment type="subunit">
    <text evidence="1">Monomer and homodimer.</text>
</comment>
<comment type="similarity">
    <text evidence="1">Belongs to the C1D family.</text>
</comment>